<dbReference type="RefSeq" id="WP_316966946.1">
    <property type="nucleotide sequence ID" value="NZ_JARFPK010000030.1"/>
</dbReference>
<evidence type="ECO:0000313" key="1">
    <source>
        <dbReference type="EMBL" id="MDF0591206.1"/>
    </source>
</evidence>
<evidence type="ECO:0000313" key="2">
    <source>
        <dbReference type="Proteomes" id="UP001220010"/>
    </source>
</evidence>
<sequence>MICIRCGLCCLNLDVMIIDPGSIRPDGTVNPDDPAPALRKPAKERCPHLSFLGDEAVCAIHHLPCYRATPCDLFDQMGPDDAVCLLGVYLRSLDQEGI</sequence>
<dbReference type="Proteomes" id="UP001220010">
    <property type="component" value="Unassembled WGS sequence"/>
</dbReference>
<comment type="caution">
    <text evidence="1">The sequence shown here is derived from an EMBL/GenBank/DDBJ whole genome shotgun (WGS) entry which is preliminary data.</text>
</comment>
<dbReference type="Pfam" id="PF03692">
    <property type="entry name" value="CxxCxxCC"/>
    <property type="match status" value="1"/>
</dbReference>
<protein>
    <submittedName>
        <fullName evidence="1">YkgJ family cysteine cluster protein</fullName>
    </submittedName>
</protein>
<proteinExistence type="predicted"/>
<accession>A0ABT5X947</accession>
<organism evidence="1 2">
    <name type="scientific">Candidatus Methanocrinis natronophilus</name>
    <dbReference type="NCBI Taxonomy" id="3033396"/>
    <lineage>
        <taxon>Archaea</taxon>
        <taxon>Methanobacteriati</taxon>
        <taxon>Methanobacteriota</taxon>
        <taxon>Stenosarchaea group</taxon>
        <taxon>Methanomicrobia</taxon>
        <taxon>Methanotrichales</taxon>
        <taxon>Methanotrichaceae</taxon>
        <taxon>Methanocrinis</taxon>
    </lineage>
</organism>
<name>A0ABT5X947_9EURY</name>
<reference evidence="1 2" key="1">
    <citation type="submission" date="2023-03" db="EMBL/GenBank/DDBJ databases">
        <title>WGS of Methanotrichaceae archaeon Mx.</title>
        <authorList>
            <person name="Sorokin D.Y."/>
            <person name="Merkel A.Y."/>
        </authorList>
    </citation>
    <scope>NUCLEOTIDE SEQUENCE [LARGE SCALE GENOMIC DNA]</scope>
    <source>
        <strain evidence="1 2">Mx</strain>
    </source>
</reference>
<dbReference type="InterPro" id="IPR005358">
    <property type="entry name" value="Puta_zinc/iron-chelating_dom"/>
</dbReference>
<gene>
    <name evidence="1" type="ORF">P0O15_08510</name>
</gene>
<dbReference type="EMBL" id="JARFPK010000030">
    <property type="protein sequence ID" value="MDF0591206.1"/>
    <property type="molecule type" value="Genomic_DNA"/>
</dbReference>
<keyword evidence="2" id="KW-1185">Reference proteome</keyword>